<evidence type="ECO:0000256" key="3">
    <source>
        <dbReference type="ARBA" id="ARBA00012780"/>
    </source>
</evidence>
<keyword evidence="12" id="KW-1185">Reference proteome</keyword>
<dbReference type="SMART" id="SM00768">
    <property type="entry name" value="X8"/>
    <property type="match status" value="1"/>
</dbReference>
<dbReference type="InterPro" id="IPR000490">
    <property type="entry name" value="Glyco_hydro_17"/>
</dbReference>
<keyword evidence="4" id="KW-0732">Signal</keyword>
<dbReference type="InterPro" id="IPR012946">
    <property type="entry name" value="X8"/>
</dbReference>
<feature type="non-terminal residue" evidence="11">
    <location>
        <position position="1"/>
    </location>
</feature>
<comment type="caution">
    <text evidence="11">The sequence shown here is derived from an EMBL/GenBank/DDBJ whole genome shotgun (WGS) entry which is preliminary data.</text>
</comment>
<dbReference type="EMBL" id="JAGKQH010000007">
    <property type="protein sequence ID" value="KAG6595099.1"/>
    <property type="molecule type" value="Genomic_DNA"/>
</dbReference>
<evidence type="ECO:0000256" key="7">
    <source>
        <dbReference type="ARBA" id="ARBA00023295"/>
    </source>
</evidence>
<dbReference type="PROSITE" id="PS00587">
    <property type="entry name" value="GLYCOSYL_HYDROL_F17"/>
    <property type="match status" value="1"/>
</dbReference>
<proteinExistence type="inferred from homology"/>
<dbReference type="Proteomes" id="UP000685013">
    <property type="component" value="Chromosome 7"/>
</dbReference>
<evidence type="ECO:0000256" key="1">
    <source>
        <dbReference type="ARBA" id="ARBA00000382"/>
    </source>
</evidence>
<evidence type="ECO:0000313" key="11">
    <source>
        <dbReference type="EMBL" id="KAG6595099.1"/>
    </source>
</evidence>
<keyword evidence="5 9" id="KW-0378">Hydrolase</keyword>
<gene>
    <name evidence="11" type="ORF">SDJN03_11652</name>
</gene>
<evidence type="ECO:0000313" key="12">
    <source>
        <dbReference type="Proteomes" id="UP000685013"/>
    </source>
</evidence>
<evidence type="ECO:0000259" key="10">
    <source>
        <dbReference type="SMART" id="SM00768"/>
    </source>
</evidence>
<sequence>MGGATIVPTAWAAVITVAAMAAGVAEGGIGVNWGTLASHPLKPSIVVNLLKDNGIKKVKLFDSDTWTVSSLAGSKIETIIGIPNDRLKKFAESYNDVKNWVKDNVTVHMYDGGVDIRYVSVGNEAFLTAYNGSFVNVTFPAMQNVQKALDEAGHSKKIKVTTALNADVYEAKSNLPSDGQFRPDIYSIMKEIVRFLDRHDAPFMVNIYPFLSLYQNPNFPIDYAFFGGSGQSNNDNGKSYTNVFDANYDTLIWSLKKVGFPNLKIVIGEVGWPTDANVFANVTLAKRFYDGLFEKLASGEGTPMRPKESFEVYLFGLLDENAKSVLPGFFERHWGIFQFDGKPKFPMDLSGKGNDKMLVAAKGVQYMERKWCVLRQTLKNLEPTAKEVDYACGYSDCTALTAGGSCGQLDRRGRISYAFNIYFQMQDQNVEACVFDGTAEIVTKNATVGNCLFPIQIVSGGERLKAAAAAAMVGLVLSLFVLGL</sequence>
<reference evidence="11 12" key="1">
    <citation type="journal article" date="2021" name="Hortic Res">
        <title>The domestication of Cucurbita argyrosperma as revealed by the genome of its wild relative.</title>
        <authorList>
            <person name="Barrera-Redondo J."/>
            <person name="Sanchez-de la Vega G."/>
            <person name="Aguirre-Liguori J.A."/>
            <person name="Castellanos-Morales G."/>
            <person name="Gutierrez-Guerrero Y.T."/>
            <person name="Aguirre-Dugua X."/>
            <person name="Aguirre-Planter E."/>
            <person name="Tenaillon M.I."/>
            <person name="Lira-Saade R."/>
            <person name="Eguiarte L.E."/>
        </authorList>
    </citation>
    <scope>NUCLEOTIDE SEQUENCE [LARGE SCALE GENOMIC DNA]</scope>
    <source>
        <strain evidence="11">JBR-2021</strain>
    </source>
</reference>
<evidence type="ECO:0000256" key="6">
    <source>
        <dbReference type="ARBA" id="ARBA00023157"/>
    </source>
</evidence>
<keyword evidence="6" id="KW-1015">Disulfide bond</keyword>
<protein>
    <recommendedName>
        <fullName evidence="3">glucan endo-1,3-beta-D-glucosidase</fullName>
        <ecNumber evidence="3">3.2.1.39</ecNumber>
    </recommendedName>
</protein>
<dbReference type="Pfam" id="PF00332">
    <property type="entry name" value="Glyco_hydro_17"/>
    <property type="match status" value="1"/>
</dbReference>
<name>A0AAV6NBD0_9ROSI</name>
<evidence type="ECO:0000256" key="9">
    <source>
        <dbReference type="RuleBase" id="RU004336"/>
    </source>
</evidence>
<dbReference type="AlphaFoldDB" id="A0AAV6NBD0"/>
<organism evidence="11 12">
    <name type="scientific">Cucurbita argyrosperma subsp. sororia</name>
    <dbReference type="NCBI Taxonomy" id="37648"/>
    <lineage>
        <taxon>Eukaryota</taxon>
        <taxon>Viridiplantae</taxon>
        <taxon>Streptophyta</taxon>
        <taxon>Embryophyta</taxon>
        <taxon>Tracheophyta</taxon>
        <taxon>Spermatophyta</taxon>
        <taxon>Magnoliopsida</taxon>
        <taxon>eudicotyledons</taxon>
        <taxon>Gunneridae</taxon>
        <taxon>Pentapetalae</taxon>
        <taxon>rosids</taxon>
        <taxon>fabids</taxon>
        <taxon>Cucurbitales</taxon>
        <taxon>Cucurbitaceae</taxon>
        <taxon>Cucurbiteae</taxon>
        <taxon>Cucurbita</taxon>
    </lineage>
</organism>
<dbReference type="GO" id="GO:0005975">
    <property type="term" value="P:carbohydrate metabolic process"/>
    <property type="evidence" value="ECO:0007669"/>
    <property type="project" value="InterPro"/>
</dbReference>
<dbReference type="PANTHER" id="PTHR32227">
    <property type="entry name" value="GLUCAN ENDO-1,3-BETA-GLUCOSIDASE BG1-RELATED-RELATED"/>
    <property type="match status" value="1"/>
</dbReference>
<dbReference type="InterPro" id="IPR044965">
    <property type="entry name" value="Glyco_hydro_17_plant"/>
</dbReference>
<comment type="similarity">
    <text evidence="2 8">Belongs to the glycosyl hydrolase 17 family.</text>
</comment>
<evidence type="ECO:0000256" key="8">
    <source>
        <dbReference type="RuleBase" id="RU004335"/>
    </source>
</evidence>
<dbReference type="FunFam" id="3.20.20.80:FF:000008">
    <property type="entry name" value="Glucan endo-1,3-beta-glucosidase 5"/>
    <property type="match status" value="1"/>
</dbReference>
<dbReference type="Pfam" id="PF07983">
    <property type="entry name" value="X8"/>
    <property type="match status" value="1"/>
</dbReference>
<dbReference type="EC" id="3.2.1.39" evidence="3"/>
<dbReference type="GO" id="GO:0042973">
    <property type="term" value="F:glucan endo-1,3-beta-D-glucosidase activity"/>
    <property type="evidence" value="ECO:0007669"/>
    <property type="project" value="UniProtKB-EC"/>
</dbReference>
<evidence type="ECO:0000256" key="2">
    <source>
        <dbReference type="ARBA" id="ARBA00008773"/>
    </source>
</evidence>
<keyword evidence="7 9" id="KW-0326">Glycosidase</keyword>
<evidence type="ECO:0000256" key="4">
    <source>
        <dbReference type="ARBA" id="ARBA00022729"/>
    </source>
</evidence>
<accession>A0AAV6NBD0</accession>
<comment type="catalytic activity">
    <reaction evidence="1">
        <text>Hydrolysis of (1-&gt;3)-beta-D-glucosidic linkages in (1-&gt;3)-beta-D-glucans.</text>
        <dbReference type="EC" id="3.2.1.39"/>
    </reaction>
</comment>
<feature type="domain" description="X8" evidence="10">
    <location>
        <begin position="370"/>
        <end position="453"/>
    </location>
</feature>
<evidence type="ECO:0000256" key="5">
    <source>
        <dbReference type="ARBA" id="ARBA00022801"/>
    </source>
</evidence>